<feature type="compositionally biased region" description="Basic and acidic residues" evidence="3">
    <location>
        <begin position="12"/>
        <end position="22"/>
    </location>
</feature>
<feature type="compositionally biased region" description="Polar residues" evidence="3">
    <location>
        <begin position="684"/>
        <end position="696"/>
    </location>
</feature>
<dbReference type="PhylomeDB" id="A0A060TA04"/>
<sequence>MSGPGSPEVEDTTMHEPLGHEYDSDDDPMWEEDSHMDDRHARDALNRFNNEPLDAQVETADRTNMGQEPQVMPLLRSNEADEEDDDDLRNLFTSDEDEDDSEDEELYQAIIDPEIAELKKGIKSKRPPKKPKGSRGGSAASRLKSDEVRTLISEATTLYGLQKYDEALKMLEVAIAKEPSKEAYELTALIHYERGNMVAYRVALLAVVSLDQRSKRTWAELGEASDQQGLYEEAFKFFMRAYRLDKKDKDILGKCIELCGKTNRYEKAVELLRILRKLQPTNSQVLMELADYLQSLDRTGEAILLYEDLLESNKDPYVNRDKVQEFGFSELNILVELYFSERNWSRAIKRIRTISRWILDRSDEAWWDEMKDDSEFDDRRYNVKKFLNSPHRNHPERFTLPVDIRVKLIIARLKTGDVAEAQRHTEFLKEYSVVDYGDLYWIVGQAFQEAKQFETSLELYREYEKLSDQFDVELSLQIARCQFATNRISEAEETYEAIRHHDAENVEAIVALAEVLGSTNRSTEARLLIDQANEIREQNKQREAQMTDVETENDSQMHQLIIQAPRRKTGTARRTQRLTKAERVAAEKAAEHFVTEKYAQLQRYHDGMLKGNPASVSEWLHIADQLVDMFNSVKKFFPSDRNKPFVGIFTSRTSKVDGDLDERINRLETRLEESELADEAAAGNGSTEDSSETNRPPESFRGLSFDQWFSLIMQYALTLTTTGDIDGAYQVLKRARAANVFYQDPEREDIMHRVMFSCTFRAHDVKSSNEAFRTYFYSHQFYNDAFRLYGYLLSSGSEAGELYNSTQNQKFILRQVKAIDSIVQKREITGAAKVVDQDMTNIETENPLLLALYGFLLLEGKSYVPSLEYLNRAYELAPKDPLLLLSVGLAHIHRALQRQTTNRHLQIVQGLTYLMQYYDIRAASGPSEAMEANYNLGRTFHMLGLPSLAVYYYDKVLAAKDKVNDDYNYCWNAAYNLHLIYTIAGNPRLARKVIDEHIVI</sequence>
<dbReference type="PANTHER" id="PTHR23082:SF0">
    <property type="entry name" value="GENERAL TRANSCRIPTION FACTOR 3C POLYPEPTIDE 3"/>
    <property type="match status" value="1"/>
</dbReference>
<dbReference type="Pfam" id="PF13181">
    <property type="entry name" value="TPR_8"/>
    <property type="match status" value="1"/>
</dbReference>
<dbReference type="GO" id="GO:0006383">
    <property type="term" value="P:transcription by RNA polymerase III"/>
    <property type="evidence" value="ECO:0007669"/>
    <property type="project" value="InterPro"/>
</dbReference>
<feature type="repeat" description="TPR" evidence="1">
    <location>
        <begin position="215"/>
        <end position="248"/>
    </location>
</feature>
<name>A0A060TA04_BLAAD</name>
<dbReference type="InterPro" id="IPR039340">
    <property type="entry name" value="Tfc4/TFIIIC-102/Sfc4"/>
</dbReference>
<dbReference type="InterPro" id="IPR019734">
    <property type="entry name" value="TPR_rpt"/>
</dbReference>
<dbReference type="SMART" id="SM00028">
    <property type="entry name" value="TPR"/>
    <property type="match status" value="8"/>
</dbReference>
<feature type="region of interest" description="Disordered" evidence="3">
    <location>
        <begin position="118"/>
        <end position="143"/>
    </location>
</feature>
<reference evidence="4" key="1">
    <citation type="submission" date="2014-02" db="EMBL/GenBank/DDBJ databases">
        <authorList>
            <person name="Genoscope - CEA"/>
        </authorList>
    </citation>
    <scope>NUCLEOTIDE SEQUENCE</scope>
    <source>
        <strain evidence="4">LS3</strain>
    </source>
</reference>
<dbReference type="InterPro" id="IPR011990">
    <property type="entry name" value="TPR-like_helical_dom_sf"/>
</dbReference>
<dbReference type="Pfam" id="PF13432">
    <property type="entry name" value="TPR_16"/>
    <property type="match status" value="1"/>
</dbReference>
<feature type="compositionally biased region" description="Basic and acidic residues" evidence="3">
    <location>
        <begin position="32"/>
        <end position="45"/>
    </location>
</feature>
<evidence type="ECO:0000256" key="3">
    <source>
        <dbReference type="SAM" id="MobiDB-lite"/>
    </source>
</evidence>
<protein>
    <submittedName>
        <fullName evidence="4">ARAD1D23430p</fullName>
    </submittedName>
</protein>
<dbReference type="Gene3D" id="1.25.40.10">
    <property type="entry name" value="Tetratricopeptide repeat domain"/>
    <property type="match status" value="3"/>
</dbReference>
<dbReference type="AlphaFoldDB" id="A0A060TA04"/>
<feature type="compositionally biased region" description="Acidic residues" evidence="3">
    <location>
        <begin position="94"/>
        <end position="104"/>
    </location>
</feature>
<dbReference type="EMBL" id="HG937694">
    <property type="protein sequence ID" value="CDP37950.1"/>
    <property type="molecule type" value="Genomic_DNA"/>
</dbReference>
<accession>A0A060TA04</accession>
<evidence type="ECO:0000256" key="2">
    <source>
        <dbReference type="SAM" id="Coils"/>
    </source>
</evidence>
<evidence type="ECO:0000313" key="4">
    <source>
        <dbReference type="EMBL" id="CDP37950.1"/>
    </source>
</evidence>
<reference evidence="4" key="2">
    <citation type="submission" date="2014-06" db="EMBL/GenBank/DDBJ databases">
        <title>The complete genome of Blastobotrys (Arxula) adeninivorans LS3 - a yeast of biotechnological interest.</title>
        <authorList>
            <person name="Kunze G."/>
            <person name="Gaillardin C."/>
            <person name="Czernicka M."/>
            <person name="Durrens P."/>
            <person name="Martin T."/>
            <person name="Boer E."/>
            <person name="Gabaldon T."/>
            <person name="Cruz J."/>
            <person name="Talla E."/>
            <person name="Marck C."/>
            <person name="Goffeau A."/>
            <person name="Barbe V."/>
            <person name="Baret P."/>
            <person name="Baronian K."/>
            <person name="Beier S."/>
            <person name="Bleykasten C."/>
            <person name="Bode R."/>
            <person name="Casaregola S."/>
            <person name="Despons L."/>
            <person name="Fairhead C."/>
            <person name="Giersberg M."/>
            <person name="Gierski P."/>
            <person name="Hahnel U."/>
            <person name="Hartmann A."/>
            <person name="Jankowska D."/>
            <person name="Jubin C."/>
            <person name="Jung P."/>
            <person name="Lafontaine I."/>
            <person name="Leh-Louis V."/>
            <person name="Lemaire M."/>
            <person name="Marcet-Houben M."/>
            <person name="Mascher M."/>
            <person name="Morel G."/>
            <person name="Richard G.-F."/>
            <person name="Riechen J."/>
            <person name="Sacerdot C."/>
            <person name="Sarkar A."/>
            <person name="Savel G."/>
            <person name="Schacherer J."/>
            <person name="Sherman D."/>
            <person name="Straub M.-L."/>
            <person name="Stein N."/>
            <person name="Thierry A."/>
            <person name="Trautwein-Schult A."/>
            <person name="Westhof E."/>
            <person name="Worch S."/>
            <person name="Dujon B."/>
            <person name="Souciet J.-L."/>
            <person name="Wincker P."/>
            <person name="Scholz U."/>
            <person name="Neuveglise N."/>
        </authorList>
    </citation>
    <scope>NUCLEOTIDE SEQUENCE</scope>
    <source>
        <strain evidence="4">LS3</strain>
    </source>
</reference>
<proteinExistence type="predicted"/>
<dbReference type="GO" id="GO:0000127">
    <property type="term" value="C:transcription factor TFIIIC complex"/>
    <property type="evidence" value="ECO:0007669"/>
    <property type="project" value="TreeGrafter"/>
</dbReference>
<dbReference type="PANTHER" id="PTHR23082">
    <property type="entry name" value="TRANSCRIPTION INITIATION FACTOR IIIC TFIIIC , POLYPEPTIDE 3-RELATED"/>
    <property type="match status" value="1"/>
</dbReference>
<gene>
    <name evidence="4" type="ORF">GNLVRS02_ARAD1D23430g</name>
</gene>
<evidence type="ECO:0000256" key="1">
    <source>
        <dbReference type="PROSITE-ProRule" id="PRU00339"/>
    </source>
</evidence>
<dbReference type="SUPFAM" id="SSF48452">
    <property type="entry name" value="TPR-like"/>
    <property type="match status" value="2"/>
</dbReference>
<feature type="region of interest" description="Disordered" evidence="3">
    <location>
        <begin position="673"/>
        <end position="699"/>
    </location>
</feature>
<dbReference type="PROSITE" id="PS50005">
    <property type="entry name" value="TPR"/>
    <property type="match status" value="1"/>
</dbReference>
<organism evidence="4">
    <name type="scientific">Blastobotrys adeninivorans</name>
    <name type="common">Yeast</name>
    <name type="synonym">Arxula adeninivorans</name>
    <dbReference type="NCBI Taxonomy" id="409370"/>
    <lineage>
        <taxon>Eukaryota</taxon>
        <taxon>Fungi</taxon>
        <taxon>Dikarya</taxon>
        <taxon>Ascomycota</taxon>
        <taxon>Saccharomycotina</taxon>
        <taxon>Dipodascomycetes</taxon>
        <taxon>Dipodascales</taxon>
        <taxon>Trichomonascaceae</taxon>
        <taxon>Blastobotrys</taxon>
    </lineage>
</organism>
<feature type="coiled-coil region" evidence="2">
    <location>
        <begin position="525"/>
        <end position="552"/>
    </location>
</feature>
<feature type="region of interest" description="Disordered" evidence="3">
    <location>
        <begin position="1"/>
        <end position="104"/>
    </location>
</feature>
<keyword evidence="1" id="KW-0802">TPR repeat</keyword>
<feature type="compositionally biased region" description="Basic residues" evidence="3">
    <location>
        <begin position="121"/>
        <end position="133"/>
    </location>
</feature>
<keyword evidence="2" id="KW-0175">Coiled coil</keyword>